<keyword evidence="3" id="KW-1185">Reference proteome</keyword>
<evidence type="ECO:0000313" key="2">
    <source>
        <dbReference type="EMBL" id="SFB07214.1"/>
    </source>
</evidence>
<dbReference type="EMBL" id="FOKK01000004">
    <property type="protein sequence ID" value="SFB07214.1"/>
    <property type="molecule type" value="Genomic_DNA"/>
</dbReference>
<evidence type="ECO:0000313" key="3">
    <source>
        <dbReference type="Proteomes" id="UP000198790"/>
    </source>
</evidence>
<gene>
    <name evidence="2" type="ORF">SAMN04489723_10466</name>
</gene>
<dbReference type="AlphaFoldDB" id="A0A1I0Y220"/>
<sequence length="284" mass="33188">MKKVILLTIPLLCVWVLSYSQSKVIIEGSYSIKEKENIESKTLLNINGRNQIELWDVTSSRFGQEVYYKVKFKEVTGYIKKKSVDEGIVEHVRQNNTVEEQPKKSNQDNLNIQPPENFNSILSYSSKYYFNGTNYIPDYATYSPSSNPYAVLQGRYDAGFRTIQSEYQKLIGLELLNLKNNSWLKSEKNRIKNIVATWKNIDWSKPENVNSSLSILNKYLENQQIKNEIILLQKISINYSRIRGNDQEGFYKTERWKELVGLMNEVKNCSSCNFIQLGYKYNIY</sequence>
<protein>
    <submittedName>
        <fullName evidence="2">Uncharacterized protein</fullName>
    </submittedName>
</protein>
<accession>A0A1I0Y220</accession>
<proteinExistence type="predicted"/>
<dbReference type="STRING" id="237018.SAMN04489723_10466"/>
<reference evidence="2 3" key="1">
    <citation type="submission" date="2016-10" db="EMBL/GenBank/DDBJ databases">
        <authorList>
            <person name="de Groot N.N."/>
        </authorList>
    </citation>
    <scope>NUCLEOTIDE SEQUENCE [LARGE SCALE GENOMIC DNA]</scope>
    <source>
        <strain evidence="2 3">DSM 23399</strain>
    </source>
</reference>
<dbReference type="RefSeq" id="WP_092895438.1">
    <property type="nucleotide sequence ID" value="NZ_FOKK01000004.1"/>
</dbReference>
<feature type="region of interest" description="Disordered" evidence="1">
    <location>
        <begin position="93"/>
        <end position="114"/>
    </location>
</feature>
<dbReference type="Proteomes" id="UP000198790">
    <property type="component" value="Unassembled WGS sequence"/>
</dbReference>
<organism evidence="2 3">
    <name type="scientific">Algoriphagus aquimarinus</name>
    <dbReference type="NCBI Taxonomy" id="237018"/>
    <lineage>
        <taxon>Bacteria</taxon>
        <taxon>Pseudomonadati</taxon>
        <taxon>Bacteroidota</taxon>
        <taxon>Cytophagia</taxon>
        <taxon>Cytophagales</taxon>
        <taxon>Cyclobacteriaceae</taxon>
        <taxon>Algoriphagus</taxon>
    </lineage>
</organism>
<name>A0A1I0Y220_9BACT</name>
<evidence type="ECO:0000256" key="1">
    <source>
        <dbReference type="SAM" id="MobiDB-lite"/>
    </source>
</evidence>